<comment type="similarity">
    <text evidence="1 2">Belongs to the UPF0178 family.</text>
</comment>
<evidence type="ECO:0000313" key="3">
    <source>
        <dbReference type="EMBL" id="RAI28801.1"/>
    </source>
</evidence>
<dbReference type="Proteomes" id="UP000249299">
    <property type="component" value="Unassembled WGS sequence"/>
</dbReference>
<evidence type="ECO:0000313" key="4">
    <source>
        <dbReference type="Proteomes" id="UP000249299"/>
    </source>
</evidence>
<dbReference type="PANTHER" id="PTHR35146:SF1">
    <property type="entry name" value="UPF0178 PROTEIN YAII"/>
    <property type="match status" value="1"/>
</dbReference>
<proteinExistence type="inferred from homology"/>
<dbReference type="NCBIfam" id="NF001095">
    <property type="entry name" value="PRK00124.1"/>
    <property type="match status" value="1"/>
</dbReference>
<protein>
    <recommendedName>
        <fullName evidence="2">UPF0178 protein CH339_05215</fullName>
    </recommendedName>
</protein>
<organism evidence="3 4">
    <name type="scientific">Rhodobium orientis</name>
    <dbReference type="NCBI Taxonomy" id="34017"/>
    <lineage>
        <taxon>Bacteria</taxon>
        <taxon>Pseudomonadati</taxon>
        <taxon>Pseudomonadota</taxon>
        <taxon>Alphaproteobacteria</taxon>
        <taxon>Hyphomicrobiales</taxon>
        <taxon>Rhodobiaceae</taxon>
        <taxon>Rhodobium</taxon>
    </lineage>
</organism>
<dbReference type="EMBL" id="NPEV01000007">
    <property type="protein sequence ID" value="RAI28801.1"/>
    <property type="molecule type" value="Genomic_DNA"/>
</dbReference>
<accession>A0A327JRV6</accession>
<dbReference type="Pfam" id="PF02639">
    <property type="entry name" value="DUF188"/>
    <property type="match status" value="1"/>
</dbReference>
<reference evidence="3 4" key="1">
    <citation type="submission" date="2017-07" db="EMBL/GenBank/DDBJ databases">
        <title>Draft Genome Sequences of Select Purple Nonsulfur Bacteria.</title>
        <authorList>
            <person name="Lasarre B."/>
            <person name="Mckinlay J.B."/>
        </authorList>
    </citation>
    <scope>NUCLEOTIDE SEQUENCE [LARGE SCALE GENOMIC DNA]</scope>
    <source>
        <strain evidence="3 4">DSM 11290</strain>
    </source>
</reference>
<evidence type="ECO:0000256" key="1">
    <source>
        <dbReference type="ARBA" id="ARBA00008522"/>
    </source>
</evidence>
<comment type="caution">
    <text evidence="3">The sequence shown here is derived from an EMBL/GenBank/DDBJ whole genome shotgun (WGS) entry which is preliminary data.</text>
</comment>
<dbReference type="RefSeq" id="WP_111433227.1">
    <property type="nucleotide sequence ID" value="NZ_JACIGG010000014.1"/>
</dbReference>
<dbReference type="PANTHER" id="PTHR35146">
    <property type="entry name" value="UPF0178 PROTEIN YAII"/>
    <property type="match status" value="1"/>
</dbReference>
<dbReference type="OrthoDB" id="9798918at2"/>
<gene>
    <name evidence="3" type="ORF">CH339_05215</name>
</gene>
<name>A0A327JRV6_9HYPH</name>
<dbReference type="HAMAP" id="MF_00489">
    <property type="entry name" value="UPF0178"/>
    <property type="match status" value="1"/>
</dbReference>
<dbReference type="CDD" id="cd18720">
    <property type="entry name" value="PIN_YqxD-like"/>
    <property type="match status" value="1"/>
</dbReference>
<keyword evidence="4" id="KW-1185">Reference proteome</keyword>
<dbReference type="InterPro" id="IPR003791">
    <property type="entry name" value="UPF0178"/>
</dbReference>
<dbReference type="AlphaFoldDB" id="A0A327JRV6"/>
<sequence length="148" mass="16120">MEIFVDADACPVKDEVLRVADRHDLTVHMVANSWMRLDDHPLIKRVIVSEGPDAADDWIVDNVAAGDIVITADIPLASRVLKKGAAALSGTGKPFTDDNIGMALAMRDLNAELRDSGAIRGGGPAFSPKDRSRFLNELENMVQRLKRS</sequence>
<evidence type="ECO:0000256" key="2">
    <source>
        <dbReference type="HAMAP-Rule" id="MF_00489"/>
    </source>
</evidence>